<protein>
    <recommendedName>
        <fullName evidence="9">Flagellar transcriptional regulator FlhD</fullName>
    </recommendedName>
</protein>
<evidence type="ECO:0000256" key="1">
    <source>
        <dbReference type="ARBA" id="ARBA00022490"/>
    </source>
</evidence>
<dbReference type="EMBL" id="SGWZ01000003">
    <property type="protein sequence ID" value="RZS69629.1"/>
    <property type="molecule type" value="Genomic_DNA"/>
</dbReference>
<sequence>MKPLPVAEIGGCSLAVDVGADARRKDLFHVYPVQSLWRYGMAGHFFFTPMMSVSLLMKPAMQQQNLLDDMRELNLSYLMLAQRMLREDYPVGLFRLGLSADVADALLKLSPPQLLRLSNLNMALGRLRLDSPEVVAALSGKDVMGGALQRARMAIMMAGQPVERIA</sequence>
<comment type="domain">
    <text evidence="9">The C-terminal region contains a putative helix-turn-helix (HTH) motif, suggesting that this region may bind DNA.</text>
</comment>
<dbReference type="Pfam" id="PF05247">
    <property type="entry name" value="FlhD"/>
    <property type="match status" value="1"/>
</dbReference>
<evidence type="ECO:0000256" key="8">
    <source>
        <dbReference type="ARBA" id="ARBA00025431"/>
    </source>
</evidence>
<evidence type="ECO:0000313" key="11">
    <source>
        <dbReference type="Proteomes" id="UP000292039"/>
    </source>
</evidence>
<comment type="subcellular location">
    <subcellularLocation>
        <location evidence="9">Cytoplasm</location>
    </subcellularLocation>
</comment>
<dbReference type="SUPFAM" id="SSF63592">
    <property type="entry name" value="Flagellar transcriptional activator FlhD"/>
    <property type="match status" value="1"/>
</dbReference>
<organism evidence="10 11">
    <name type="scientific">Kerstersia gyiorum</name>
    <dbReference type="NCBI Taxonomy" id="206506"/>
    <lineage>
        <taxon>Bacteria</taxon>
        <taxon>Pseudomonadati</taxon>
        <taxon>Pseudomonadota</taxon>
        <taxon>Betaproteobacteria</taxon>
        <taxon>Burkholderiales</taxon>
        <taxon>Alcaligenaceae</taxon>
        <taxon>Kerstersia</taxon>
    </lineage>
</organism>
<dbReference type="AlphaFoldDB" id="A0A4Q7MS44"/>
<dbReference type="Gene3D" id="1.10.4000.10">
    <property type="entry name" value="Flagellar transcriptional activator FlhD"/>
    <property type="match status" value="1"/>
</dbReference>
<evidence type="ECO:0000256" key="9">
    <source>
        <dbReference type="HAMAP-Rule" id="MF_00725"/>
    </source>
</evidence>
<dbReference type="InterPro" id="IPR023559">
    <property type="entry name" value="Flagellar_FlhD"/>
</dbReference>
<evidence type="ECO:0000256" key="6">
    <source>
        <dbReference type="ARBA" id="ARBA00023159"/>
    </source>
</evidence>
<comment type="caution">
    <text evidence="10">The sequence shown here is derived from an EMBL/GenBank/DDBJ whole genome shotgun (WGS) entry which is preliminary data.</text>
</comment>
<evidence type="ECO:0000256" key="5">
    <source>
        <dbReference type="ARBA" id="ARBA00023157"/>
    </source>
</evidence>
<reference evidence="10 11" key="1">
    <citation type="submission" date="2019-02" db="EMBL/GenBank/DDBJ databases">
        <title>Genomic Encyclopedia of Type Strains, Phase IV (KMG-IV): sequencing the most valuable type-strain genomes for metagenomic binning, comparative biology and taxonomic classification.</title>
        <authorList>
            <person name="Goeker M."/>
        </authorList>
    </citation>
    <scope>NUCLEOTIDE SEQUENCE [LARGE SCALE GENOMIC DNA]</scope>
    <source>
        <strain evidence="10 11">DSM 16618</strain>
    </source>
</reference>
<evidence type="ECO:0000256" key="7">
    <source>
        <dbReference type="ARBA" id="ARBA00023163"/>
    </source>
</evidence>
<dbReference type="InterPro" id="IPR036194">
    <property type="entry name" value="FlhD_sf"/>
</dbReference>
<keyword evidence="1 9" id="KW-0963">Cytoplasm</keyword>
<name>A0A4Q7MS44_9BURK</name>
<dbReference type="GO" id="GO:0044780">
    <property type="term" value="P:bacterial-type flagellum assembly"/>
    <property type="evidence" value="ECO:0007669"/>
    <property type="project" value="InterPro"/>
</dbReference>
<keyword evidence="6 9" id="KW-0010">Activator</keyword>
<comment type="function">
    <text evidence="8 9">Functions in complex with FlhC as a master transcriptional regulator that regulates transcription of several flagellar and non-flagellar operons by binding to their promoter region. Activates expression of class 2 flagellar genes, including fliA, which is a flagellum-specific sigma factor that turns on the class 3 genes. Also regulates genes whose products function in a variety of physiological pathways.</text>
</comment>
<dbReference type="HAMAP" id="MF_00725">
    <property type="entry name" value="FlhD"/>
    <property type="match status" value="1"/>
</dbReference>
<accession>A0A4Q7MS44</accession>
<keyword evidence="7 9" id="KW-0804">Transcription</keyword>
<evidence type="ECO:0000313" key="10">
    <source>
        <dbReference type="EMBL" id="RZS69629.1"/>
    </source>
</evidence>
<gene>
    <name evidence="9" type="primary">flhD</name>
    <name evidence="10" type="ORF">EV679_2233</name>
</gene>
<dbReference type="Proteomes" id="UP000292039">
    <property type="component" value="Unassembled WGS sequence"/>
</dbReference>
<dbReference type="NCBIfam" id="NF002783">
    <property type="entry name" value="PRK02909.1-1"/>
    <property type="match status" value="1"/>
</dbReference>
<comment type="subunit">
    <text evidence="9">Homodimer; disulfide-linked. Forms a heterohexamer composed of two FlhC and four FlhD subunits. Each FlhC binds a FlhD dimer, forming a heterotrimer, and a hexamer assembles by dimerization of two heterotrimers.</text>
</comment>
<proteinExistence type="inferred from homology"/>
<keyword evidence="3 9" id="KW-0805">Transcription regulation</keyword>
<evidence type="ECO:0000256" key="3">
    <source>
        <dbReference type="ARBA" id="ARBA00023015"/>
    </source>
</evidence>
<comment type="similarity">
    <text evidence="9">Belongs to the FlhD family.</text>
</comment>
<dbReference type="GO" id="GO:0003677">
    <property type="term" value="F:DNA binding"/>
    <property type="evidence" value="ECO:0007669"/>
    <property type="project" value="UniProtKB-UniRule"/>
</dbReference>
<keyword evidence="2 9" id="KW-1005">Bacterial flagellum biogenesis</keyword>
<comment type="caution">
    <text evidence="9">Lacks conserved residue(s) required for the propagation of feature annotation.</text>
</comment>
<dbReference type="GO" id="GO:0045893">
    <property type="term" value="P:positive regulation of DNA-templated transcription"/>
    <property type="evidence" value="ECO:0007669"/>
    <property type="project" value="InterPro"/>
</dbReference>
<evidence type="ECO:0000256" key="4">
    <source>
        <dbReference type="ARBA" id="ARBA00023125"/>
    </source>
</evidence>
<keyword evidence="5" id="KW-1015">Disulfide bond</keyword>
<dbReference type="GO" id="GO:0005737">
    <property type="term" value="C:cytoplasm"/>
    <property type="evidence" value="ECO:0007669"/>
    <property type="project" value="UniProtKB-SubCell"/>
</dbReference>
<evidence type="ECO:0000256" key="2">
    <source>
        <dbReference type="ARBA" id="ARBA00022795"/>
    </source>
</evidence>
<dbReference type="GO" id="GO:1902208">
    <property type="term" value="P:regulation of bacterial-type flagellum assembly"/>
    <property type="evidence" value="ECO:0007669"/>
    <property type="project" value="UniProtKB-UniRule"/>
</dbReference>
<keyword evidence="4 9" id="KW-0238">DNA-binding</keyword>